<dbReference type="EMBL" id="QWEI01000022">
    <property type="protein sequence ID" value="RHW30913.1"/>
    <property type="molecule type" value="Genomic_DNA"/>
</dbReference>
<organism evidence="6 7">
    <name type="scientific">Ureibacillus yapensis</name>
    <dbReference type="NCBI Taxonomy" id="2304605"/>
    <lineage>
        <taxon>Bacteria</taxon>
        <taxon>Bacillati</taxon>
        <taxon>Bacillota</taxon>
        <taxon>Bacilli</taxon>
        <taxon>Bacillales</taxon>
        <taxon>Caryophanaceae</taxon>
        <taxon>Ureibacillus</taxon>
    </lineage>
</organism>
<dbReference type="OrthoDB" id="9794638at2"/>
<sequence>MLSINPNAITDYEVFKILKGTIIPRPIAFVTTISKEKVVNGAPFSYFNIVSPNPPMISLSIQREKGEIKDTATNIYQNGEFVVHIVDVDNVEKVNETAAKLPYNVSELNLAKMTEVQSEAIRVPGIKEAKVRMECRLVKAIPLESNEKAICDVFIGEVVCFHLDEAIYEENGRINAENLKPVSRLAGSEYAKIGELFSIERPE</sequence>
<evidence type="ECO:0000256" key="1">
    <source>
        <dbReference type="ARBA" id="ARBA00001917"/>
    </source>
</evidence>
<keyword evidence="7" id="KW-1185">Reference proteome</keyword>
<evidence type="ECO:0000256" key="3">
    <source>
        <dbReference type="ARBA" id="ARBA00022643"/>
    </source>
</evidence>
<accession>A0A396S3N2</accession>
<comment type="caution">
    <text evidence="6">The sequence shown here is derived from an EMBL/GenBank/DDBJ whole genome shotgun (WGS) entry which is preliminary data.</text>
</comment>
<name>A0A396S3N2_9BACL</name>
<dbReference type="SMART" id="SM00903">
    <property type="entry name" value="Flavin_Reduct"/>
    <property type="match status" value="1"/>
</dbReference>
<feature type="domain" description="Flavin reductase like" evidence="5">
    <location>
        <begin position="20"/>
        <end position="177"/>
    </location>
</feature>
<evidence type="ECO:0000313" key="6">
    <source>
        <dbReference type="EMBL" id="RHW30913.1"/>
    </source>
</evidence>
<evidence type="ECO:0000256" key="2">
    <source>
        <dbReference type="ARBA" id="ARBA00022630"/>
    </source>
</evidence>
<dbReference type="Pfam" id="PF01613">
    <property type="entry name" value="Flavin_Reduct"/>
    <property type="match status" value="1"/>
</dbReference>
<protein>
    <submittedName>
        <fullName evidence="6">Flavin reductase family protein</fullName>
    </submittedName>
</protein>
<dbReference type="GO" id="GO:0010181">
    <property type="term" value="F:FMN binding"/>
    <property type="evidence" value="ECO:0007669"/>
    <property type="project" value="InterPro"/>
</dbReference>
<proteinExistence type="inferred from homology"/>
<reference evidence="6 7" key="1">
    <citation type="submission" date="2018-08" db="EMBL/GenBank/DDBJ databases">
        <title>Lysinibacillus sp. YLB-03 draft genome sequence.</title>
        <authorList>
            <person name="Yu L."/>
        </authorList>
    </citation>
    <scope>NUCLEOTIDE SEQUENCE [LARGE SCALE GENOMIC DNA]</scope>
    <source>
        <strain evidence="6 7">YLB-03</strain>
    </source>
</reference>
<dbReference type="SUPFAM" id="SSF50475">
    <property type="entry name" value="FMN-binding split barrel"/>
    <property type="match status" value="1"/>
</dbReference>
<dbReference type="Proteomes" id="UP000265692">
    <property type="component" value="Unassembled WGS sequence"/>
</dbReference>
<dbReference type="InterPro" id="IPR012349">
    <property type="entry name" value="Split_barrel_FMN-bd"/>
</dbReference>
<keyword evidence="2" id="KW-0285">Flavoprotein</keyword>
<comment type="cofactor">
    <cofactor evidence="1">
        <name>FMN</name>
        <dbReference type="ChEBI" id="CHEBI:58210"/>
    </cofactor>
</comment>
<keyword evidence="3" id="KW-0288">FMN</keyword>
<dbReference type="GO" id="GO:0016646">
    <property type="term" value="F:oxidoreductase activity, acting on the CH-NH group of donors, NAD or NADP as acceptor"/>
    <property type="evidence" value="ECO:0007669"/>
    <property type="project" value="UniProtKB-ARBA"/>
</dbReference>
<comment type="similarity">
    <text evidence="4">Belongs to the flavoredoxin family.</text>
</comment>
<evidence type="ECO:0000256" key="4">
    <source>
        <dbReference type="ARBA" id="ARBA00038054"/>
    </source>
</evidence>
<dbReference type="PANTHER" id="PTHR33798">
    <property type="entry name" value="FLAVOPROTEIN OXYGENASE"/>
    <property type="match status" value="1"/>
</dbReference>
<dbReference type="AlphaFoldDB" id="A0A396S3N2"/>
<dbReference type="PANTHER" id="PTHR33798:SF5">
    <property type="entry name" value="FLAVIN REDUCTASE LIKE DOMAIN-CONTAINING PROTEIN"/>
    <property type="match status" value="1"/>
</dbReference>
<gene>
    <name evidence="6" type="ORF">D1B33_18170</name>
</gene>
<dbReference type="InterPro" id="IPR002563">
    <property type="entry name" value="Flavin_Rdtase-like_dom"/>
</dbReference>
<evidence type="ECO:0000259" key="5">
    <source>
        <dbReference type="SMART" id="SM00903"/>
    </source>
</evidence>
<dbReference type="RefSeq" id="WP_118877827.1">
    <property type="nucleotide sequence ID" value="NZ_QWEI01000022.1"/>
</dbReference>
<evidence type="ECO:0000313" key="7">
    <source>
        <dbReference type="Proteomes" id="UP000265692"/>
    </source>
</evidence>
<dbReference type="Gene3D" id="2.30.110.10">
    <property type="entry name" value="Electron Transport, Fmn-binding Protein, Chain A"/>
    <property type="match status" value="1"/>
</dbReference>